<comment type="caution">
    <text evidence="2">The sequence shown here is derived from an EMBL/GenBank/DDBJ whole genome shotgun (WGS) entry which is preliminary data.</text>
</comment>
<dbReference type="RefSeq" id="WP_248160298.1">
    <property type="nucleotide sequence ID" value="NZ_JAKZAJ010000005.1"/>
</dbReference>
<dbReference type="InterPro" id="IPR007138">
    <property type="entry name" value="ABM_dom"/>
</dbReference>
<evidence type="ECO:0000313" key="3">
    <source>
        <dbReference type="Proteomes" id="UP001596055"/>
    </source>
</evidence>
<evidence type="ECO:0000313" key="2">
    <source>
        <dbReference type="EMBL" id="MFC5545987.1"/>
    </source>
</evidence>
<dbReference type="GO" id="GO:0004497">
    <property type="term" value="F:monooxygenase activity"/>
    <property type="evidence" value="ECO:0007669"/>
    <property type="project" value="UniProtKB-KW"/>
</dbReference>
<dbReference type="EC" id="1.14.-.-" evidence="2"/>
<dbReference type="Proteomes" id="UP001596055">
    <property type="component" value="Unassembled WGS sequence"/>
</dbReference>
<keyword evidence="3" id="KW-1185">Reference proteome</keyword>
<proteinExistence type="predicted"/>
<gene>
    <name evidence="2" type="ORF">ACFPQA_13045</name>
</gene>
<organism evidence="2 3">
    <name type="scientific">Marinobacter koreensis</name>
    <dbReference type="NCBI Taxonomy" id="335974"/>
    <lineage>
        <taxon>Bacteria</taxon>
        <taxon>Pseudomonadati</taxon>
        <taxon>Pseudomonadota</taxon>
        <taxon>Gammaproteobacteria</taxon>
        <taxon>Pseudomonadales</taxon>
        <taxon>Marinobacteraceae</taxon>
        <taxon>Marinobacter</taxon>
    </lineage>
</organism>
<reference evidence="3" key="1">
    <citation type="journal article" date="2019" name="Int. J. Syst. Evol. Microbiol.">
        <title>The Global Catalogue of Microorganisms (GCM) 10K type strain sequencing project: providing services to taxonomists for standard genome sequencing and annotation.</title>
        <authorList>
            <consortium name="The Broad Institute Genomics Platform"/>
            <consortium name="The Broad Institute Genome Sequencing Center for Infectious Disease"/>
            <person name="Wu L."/>
            <person name="Ma J."/>
        </authorList>
    </citation>
    <scope>NUCLEOTIDE SEQUENCE [LARGE SCALE GENOMIC DNA]</scope>
    <source>
        <strain evidence="3">CGMCC 4.1799</strain>
    </source>
</reference>
<protein>
    <submittedName>
        <fullName evidence="2">Antibiotic biosynthesis monooxygenase family protein</fullName>
        <ecNumber evidence="2">1.14.-.-</ecNumber>
    </submittedName>
</protein>
<feature type="domain" description="ABM" evidence="1">
    <location>
        <begin position="4"/>
        <end position="68"/>
    </location>
</feature>
<evidence type="ECO:0000259" key="1">
    <source>
        <dbReference type="Pfam" id="PF03992"/>
    </source>
</evidence>
<keyword evidence="2" id="KW-0560">Oxidoreductase</keyword>
<keyword evidence="2" id="KW-0503">Monooxygenase</keyword>
<name>A0ABW0RPI2_9GAMM</name>
<dbReference type="InterPro" id="IPR011008">
    <property type="entry name" value="Dimeric_a/b-barrel"/>
</dbReference>
<dbReference type="Pfam" id="PF03992">
    <property type="entry name" value="ABM"/>
    <property type="match status" value="1"/>
</dbReference>
<sequence>MKFIFEVRIKEGYTAEDYAEAWVRASELIQQAPGARGTELHRKIGEPGVLIAIASWESKAARDAMEAHKDPRITEIIRSAAPFVEITPLGEFEDPEWVVMPPPQGSDRD</sequence>
<dbReference type="Gene3D" id="3.30.70.100">
    <property type="match status" value="1"/>
</dbReference>
<accession>A0ABW0RPI2</accession>
<dbReference type="SUPFAM" id="SSF54909">
    <property type="entry name" value="Dimeric alpha+beta barrel"/>
    <property type="match status" value="1"/>
</dbReference>
<dbReference type="EMBL" id="JBHSNL010000004">
    <property type="protein sequence ID" value="MFC5545987.1"/>
    <property type="molecule type" value="Genomic_DNA"/>
</dbReference>